<organism evidence="2 3">
    <name type="scientific">Candidatus Kuenenbacteria bacterium CG22_combo_CG10-13_8_21_14_all_39_9</name>
    <dbReference type="NCBI Taxonomy" id="1974621"/>
    <lineage>
        <taxon>Bacteria</taxon>
        <taxon>Candidatus Kueneniibacteriota</taxon>
    </lineage>
</organism>
<dbReference type="Proteomes" id="UP000230159">
    <property type="component" value="Unassembled WGS sequence"/>
</dbReference>
<name>A0A2H0D1Q6_9BACT</name>
<evidence type="ECO:0000313" key="3">
    <source>
        <dbReference type="Proteomes" id="UP000230159"/>
    </source>
</evidence>
<keyword evidence="1" id="KW-0472">Membrane</keyword>
<protein>
    <submittedName>
        <fullName evidence="2">Uncharacterized protein</fullName>
    </submittedName>
</protein>
<accession>A0A2H0D1Q6</accession>
<reference evidence="2 3" key="1">
    <citation type="submission" date="2017-09" db="EMBL/GenBank/DDBJ databases">
        <title>Depth-based differentiation of microbial function through sediment-hosted aquifers and enrichment of novel symbionts in the deep terrestrial subsurface.</title>
        <authorList>
            <person name="Probst A.J."/>
            <person name="Ladd B."/>
            <person name="Jarett J.K."/>
            <person name="Geller-Mcgrath D.E."/>
            <person name="Sieber C.M."/>
            <person name="Emerson J.B."/>
            <person name="Anantharaman K."/>
            <person name="Thomas B.C."/>
            <person name="Malmstrom R."/>
            <person name="Stieglmeier M."/>
            <person name="Klingl A."/>
            <person name="Woyke T."/>
            <person name="Ryan C.M."/>
            <person name="Banfield J.F."/>
        </authorList>
    </citation>
    <scope>NUCLEOTIDE SEQUENCE [LARGE SCALE GENOMIC DNA]</scope>
    <source>
        <strain evidence="2">CG22_combo_CG10-13_8_21_14_all_39_9</strain>
    </source>
</reference>
<dbReference type="EMBL" id="PCTN01000138">
    <property type="protein sequence ID" value="PIP75550.1"/>
    <property type="molecule type" value="Genomic_DNA"/>
</dbReference>
<feature type="transmembrane region" description="Helical" evidence="1">
    <location>
        <begin position="58"/>
        <end position="82"/>
    </location>
</feature>
<feature type="transmembrane region" description="Helical" evidence="1">
    <location>
        <begin position="94"/>
        <end position="120"/>
    </location>
</feature>
<comment type="caution">
    <text evidence="2">The sequence shown here is derived from an EMBL/GenBank/DDBJ whole genome shotgun (WGS) entry which is preliminary data.</text>
</comment>
<proteinExistence type="predicted"/>
<gene>
    <name evidence="2" type="ORF">COW86_03155</name>
</gene>
<dbReference type="AlphaFoldDB" id="A0A2H0D1Q6"/>
<evidence type="ECO:0000256" key="1">
    <source>
        <dbReference type="SAM" id="Phobius"/>
    </source>
</evidence>
<keyword evidence="1" id="KW-1133">Transmembrane helix</keyword>
<keyword evidence="1" id="KW-0812">Transmembrane</keyword>
<sequence length="140" mass="15313">MKKLFLFFILLFLLAGFLLPVADAHAFSLMEGVGGGCTGSGNCTFCDILRVIHNVGKFVFLSTAGIAMIMFIIGGLMLIFNMGNAEAVTKSKQLILHTFIAVVIILAAYTIVNLIINLFLHVDPATWFINGEWWQGPTCQ</sequence>
<evidence type="ECO:0000313" key="2">
    <source>
        <dbReference type="EMBL" id="PIP75550.1"/>
    </source>
</evidence>